<organism evidence="4 5">
    <name type="scientific">Tupaia chinensis</name>
    <name type="common">Chinese tree shrew</name>
    <name type="synonym">Tupaia belangeri chinensis</name>
    <dbReference type="NCBI Taxonomy" id="246437"/>
    <lineage>
        <taxon>Eukaryota</taxon>
        <taxon>Metazoa</taxon>
        <taxon>Chordata</taxon>
        <taxon>Craniata</taxon>
        <taxon>Vertebrata</taxon>
        <taxon>Euteleostomi</taxon>
        <taxon>Mammalia</taxon>
        <taxon>Eutheria</taxon>
        <taxon>Euarchontoglires</taxon>
        <taxon>Scandentia</taxon>
        <taxon>Tupaiidae</taxon>
        <taxon>Tupaia</taxon>
    </lineage>
</organism>
<dbReference type="STRING" id="246437.L9KYH1"/>
<dbReference type="Gene3D" id="2.40.10.10">
    <property type="entry name" value="Trypsin-like serine proteases"/>
    <property type="match status" value="1"/>
</dbReference>
<dbReference type="GO" id="GO:0006508">
    <property type="term" value="P:proteolysis"/>
    <property type="evidence" value="ECO:0007669"/>
    <property type="project" value="UniProtKB-KW"/>
</dbReference>
<dbReference type="EMBL" id="KB320660">
    <property type="protein sequence ID" value="ELW66212.1"/>
    <property type="molecule type" value="Genomic_DNA"/>
</dbReference>
<dbReference type="GO" id="GO:0004252">
    <property type="term" value="F:serine-type endopeptidase activity"/>
    <property type="evidence" value="ECO:0007669"/>
    <property type="project" value="InterPro"/>
</dbReference>
<name>L9KYH1_TUPCH</name>
<reference evidence="5" key="2">
    <citation type="journal article" date="2013" name="Nat. Commun.">
        <title>Genome of the Chinese tree shrew.</title>
        <authorList>
            <person name="Fan Y."/>
            <person name="Huang Z.Y."/>
            <person name="Cao C.C."/>
            <person name="Chen C.S."/>
            <person name="Chen Y.X."/>
            <person name="Fan D.D."/>
            <person name="He J."/>
            <person name="Hou H.L."/>
            <person name="Hu L."/>
            <person name="Hu X.T."/>
            <person name="Jiang X.T."/>
            <person name="Lai R."/>
            <person name="Lang Y.S."/>
            <person name="Liang B."/>
            <person name="Liao S.G."/>
            <person name="Mu D."/>
            <person name="Ma Y.Y."/>
            <person name="Niu Y.Y."/>
            <person name="Sun X.Q."/>
            <person name="Xia J.Q."/>
            <person name="Xiao J."/>
            <person name="Xiong Z.Q."/>
            <person name="Xu L."/>
            <person name="Yang L."/>
            <person name="Zhang Y."/>
            <person name="Zhao W."/>
            <person name="Zhao X.D."/>
            <person name="Zheng Y.T."/>
            <person name="Zhou J.M."/>
            <person name="Zhu Y.B."/>
            <person name="Zhang G.J."/>
            <person name="Wang J."/>
            <person name="Yao Y.G."/>
        </authorList>
    </citation>
    <scope>NUCLEOTIDE SEQUENCE [LARGE SCALE GENOMIC DNA]</scope>
</reference>
<feature type="signal peptide" evidence="2">
    <location>
        <begin position="1"/>
        <end position="19"/>
    </location>
</feature>
<dbReference type="Proteomes" id="UP000011518">
    <property type="component" value="Unassembled WGS sequence"/>
</dbReference>
<keyword evidence="2" id="KW-0732">Signal</keyword>
<keyword evidence="4" id="KW-0378">Hydrolase</keyword>
<evidence type="ECO:0000259" key="3">
    <source>
        <dbReference type="PROSITE" id="PS50240"/>
    </source>
</evidence>
<dbReference type="InterPro" id="IPR043504">
    <property type="entry name" value="Peptidase_S1_PA_chymotrypsin"/>
</dbReference>
<evidence type="ECO:0000313" key="5">
    <source>
        <dbReference type="Proteomes" id="UP000011518"/>
    </source>
</evidence>
<dbReference type="InterPro" id="IPR001254">
    <property type="entry name" value="Trypsin_dom"/>
</dbReference>
<dbReference type="InParanoid" id="L9KYH1"/>
<dbReference type="eggNOG" id="KOG3627">
    <property type="taxonomic scope" value="Eukaryota"/>
</dbReference>
<dbReference type="PROSITE" id="PS51257">
    <property type="entry name" value="PROKAR_LIPOPROTEIN"/>
    <property type="match status" value="1"/>
</dbReference>
<dbReference type="CDD" id="cd00190">
    <property type="entry name" value="Tryp_SPc"/>
    <property type="match status" value="1"/>
</dbReference>
<evidence type="ECO:0000256" key="1">
    <source>
        <dbReference type="ARBA" id="ARBA00023157"/>
    </source>
</evidence>
<sequence length="415" mass="46396">MAEMRGVLLVLLYVSHTSASCGIQKVFDLDSSEDNPVSSMEFPWVVSLQDSQYTHLAFGCILSEFWILSIASAFQNRPVPLPLGPTPPPGDGVGQLCFLLSQGDPARKDIVVIVGIANMNPTRITHTEYPVSTIIIHEDFDNKSMGNNIALLKTDTAIYFNDLVQSICFLGRKLQMPPALWNCWVSGWNPTSATGNHMTMSVLRKMSVKDISLCPLRKLWKTGCGSHTKEETKSICLGDPGSPMMCQLQQMDLWVLKGILTVGGEDCPGIFLYTKVDDYSNWIMSKTESAGLPVSSLHHWERLISFPRHPSYAVTTRKTQPGRSHIGWSPSYFQGQRRSTVHSWITNSSRDGLDFREKDLRESGKSSEMSIQPMYYDYYGGEVEGGRSMAGQNRLHQSQEIILVFFVLVFFCSSV</sequence>
<dbReference type="InterPro" id="IPR009003">
    <property type="entry name" value="Peptidase_S1_PA"/>
</dbReference>
<evidence type="ECO:0000256" key="2">
    <source>
        <dbReference type="SAM" id="SignalP"/>
    </source>
</evidence>
<dbReference type="SMART" id="SM00020">
    <property type="entry name" value="Tryp_SPc"/>
    <property type="match status" value="1"/>
</dbReference>
<dbReference type="PROSITE" id="PS50240">
    <property type="entry name" value="TRYPSIN_DOM"/>
    <property type="match status" value="1"/>
</dbReference>
<evidence type="ECO:0000313" key="4">
    <source>
        <dbReference type="EMBL" id="ELW66212.1"/>
    </source>
</evidence>
<proteinExistence type="predicted"/>
<accession>L9KYH1</accession>
<feature type="domain" description="Peptidase S1" evidence="3">
    <location>
        <begin position="29"/>
        <end position="288"/>
    </location>
</feature>
<dbReference type="SUPFAM" id="SSF50494">
    <property type="entry name" value="Trypsin-like serine proteases"/>
    <property type="match status" value="1"/>
</dbReference>
<dbReference type="FunCoup" id="L9KYH1">
    <property type="interactions" value="101"/>
</dbReference>
<reference evidence="5" key="1">
    <citation type="submission" date="2012-07" db="EMBL/GenBank/DDBJ databases">
        <title>Genome of the Chinese tree shrew, a rising model animal genetically related to primates.</title>
        <authorList>
            <person name="Zhang G."/>
            <person name="Fan Y."/>
            <person name="Yao Y."/>
            <person name="Huang Z."/>
        </authorList>
    </citation>
    <scope>NUCLEOTIDE SEQUENCE [LARGE SCALE GENOMIC DNA]</scope>
</reference>
<dbReference type="PANTHER" id="PTHR24250">
    <property type="entry name" value="CHYMOTRYPSIN-RELATED"/>
    <property type="match status" value="1"/>
</dbReference>
<dbReference type="Pfam" id="PF00089">
    <property type="entry name" value="Trypsin"/>
    <property type="match status" value="1"/>
</dbReference>
<keyword evidence="1" id="KW-1015">Disulfide bond</keyword>
<protein>
    <submittedName>
        <fullName evidence="4">Inactive serine protease 54</fullName>
    </submittedName>
</protein>
<dbReference type="AlphaFoldDB" id="L9KYH1"/>
<dbReference type="PANTHER" id="PTHR24250:SF45">
    <property type="entry name" value="INACTIVE SERINE PROTEASE 54"/>
    <property type="match status" value="1"/>
</dbReference>
<gene>
    <name evidence="4" type="ORF">TREES_T100002880</name>
</gene>
<keyword evidence="4" id="KW-0645">Protease</keyword>
<feature type="chain" id="PRO_5003999967" evidence="2">
    <location>
        <begin position="20"/>
        <end position="415"/>
    </location>
</feature>
<keyword evidence="5" id="KW-1185">Reference proteome</keyword>